<name>A0ABN8A6J7_9BACI</name>
<reference evidence="1 2" key="1">
    <citation type="submission" date="2021-10" db="EMBL/GenBank/DDBJ databases">
        <authorList>
            <person name="Criscuolo A."/>
        </authorList>
    </citation>
    <scope>NUCLEOTIDE SEQUENCE [LARGE SCALE GENOMIC DNA]</scope>
    <source>
        <strain evidence="2">CIP 111883</strain>
    </source>
</reference>
<organism evidence="1 2">
    <name type="scientific">Sutcliffiella rhizosphaerae</name>
    <dbReference type="NCBI Taxonomy" id="2880967"/>
    <lineage>
        <taxon>Bacteria</taxon>
        <taxon>Bacillati</taxon>
        <taxon>Bacillota</taxon>
        <taxon>Bacilli</taxon>
        <taxon>Bacillales</taxon>
        <taxon>Bacillaceae</taxon>
        <taxon>Sutcliffiella</taxon>
    </lineage>
</organism>
<proteinExistence type="predicted"/>
<evidence type="ECO:0000313" key="2">
    <source>
        <dbReference type="Proteomes" id="UP000789833"/>
    </source>
</evidence>
<dbReference type="EMBL" id="CAKJTJ010000004">
    <property type="protein sequence ID" value="CAG9620254.1"/>
    <property type="molecule type" value="Genomic_DNA"/>
</dbReference>
<protein>
    <submittedName>
        <fullName evidence="1">Uncharacterized protein</fullName>
    </submittedName>
</protein>
<evidence type="ECO:0000313" key="1">
    <source>
        <dbReference type="EMBL" id="CAG9620254.1"/>
    </source>
</evidence>
<comment type="caution">
    <text evidence="1">The sequence shown here is derived from an EMBL/GenBank/DDBJ whole genome shotgun (WGS) entry which is preliminary data.</text>
</comment>
<accession>A0ABN8A6J7</accession>
<sequence length="243" mass="28714">MEKNEPVDNVVKFEQSESMKKEFRHDLPVSEELKEVLLIKIYNELAQDIVQKHFSEARSVLEAFIDEHRISGEKRPALLQNLFWWRILYQVNHGMEVPFVEDYIAKNITFLKDKPLITSWLKEWEKAVTKFYYVGYMYNNRNMVLVDILTNETLDVVIYDRTAIPPKSGEIVLGTLLPIGDGLYFPIIDFYHFDYQAREHVARQVKRHLTAHFENSSLLETFIHLLSQALQIEQRIESDQPIK</sequence>
<dbReference type="Proteomes" id="UP000789833">
    <property type="component" value="Unassembled WGS sequence"/>
</dbReference>
<keyword evidence="2" id="KW-1185">Reference proteome</keyword>
<gene>
    <name evidence="1" type="ORF">BACCIP111883_01022</name>
</gene>
<dbReference type="RefSeq" id="WP_230500190.1">
    <property type="nucleotide sequence ID" value="NZ_CAKJTJ010000004.1"/>
</dbReference>